<dbReference type="AlphaFoldDB" id="A0A9P4ULI9"/>
<feature type="signal peptide" evidence="2">
    <location>
        <begin position="1"/>
        <end position="22"/>
    </location>
</feature>
<evidence type="ECO:0000256" key="2">
    <source>
        <dbReference type="SAM" id="SignalP"/>
    </source>
</evidence>
<feature type="chain" id="PRO_5040159682" description="Secreted protein" evidence="2">
    <location>
        <begin position="23"/>
        <end position="201"/>
    </location>
</feature>
<dbReference type="EMBL" id="MU003802">
    <property type="protein sequence ID" value="KAF2720192.1"/>
    <property type="molecule type" value="Genomic_DNA"/>
</dbReference>
<name>A0A9P4ULI9_9PEZI</name>
<reference evidence="3" key="1">
    <citation type="journal article" date="2020" name="Stud. Mycol.">
        <title>101 Dothideomycetes genomes: a test case for predicting lifestyles and emergence of pathogens.</title>
        <authorList>
            <person name="Haridas S."/>
            <person name="Albert R."/>
            <person name="Binder M."/>
            <person name="Bloem J."/>
            <person name="Labutti K."/>
            <person name="Salamov A."/>
            <person name="Andreopoulos B."/>
            <person name="Baker S."/>
            <person name="Barry K."/>
            <person name="Bills G."/>
            <person name="Bluhm B."/>
            <person name="Cannon C."/>
            <person name="Castanera R."/>
            <person name="Culley D."/>
            <person name="Daum C."/>
            <person name="Ezra D."/>
            <person name="Gonzalez J."/>
            <person name="Henrissat B."/>
            <person name="Kuo A."/>
            <person name="Liang C."/>
            <person name="Lipzen A."/>
            <person name="Lutzoni F."/>
            <person name="Magnuson J."/>
            <person name="Mondo S."/>
            <person name="Nolan M."/>
            <person name="Ohm R."/>
            <person name="Pangilinan J."/>
            <person name="Park H.-J."/>
            <person name="Ramirez L."/>
            <person name="Alfaro M."/>
            <person name="Sun H."/>
            <person name="Tritt A."/>
            <person name="Yoshinaga Y."/>
            <person name="Zwiers L.-H."/>
            <person name="Turgeon B."/>
            <person name="Goodwin S."/>
            <person name="Spatafora J."/>
            <person name="Crous P."/>
            <person name="Grigoriev I."/>
        </authorList>
    </citation>
    <scope>NUCLEOTIDE SEQUENCE</scope>
    <source>
        <strain evidence="3">CBS 116435</strain>
    </source>
</reference>
<comment type="caution">
    <text evidence="3">The sequence shown here is derived from an EMBL/GenBank/DDBJ whole genome shotgun (WGS) entry which is preliminary data.</text>
</comment>
<keyword evidence="4" id="KW-1185">Reference proteome</keyword>
<accession>A0A9P4ULI9</accession>
<evidence type="ECO:0000313" key="4">
    <source>
        <dbReference type="Proteomes" id="UP000799441"/>
    </source>
</evidence>
<feature type="region of interest" description="Disordered" evidence="1">
    <location>
        <begin position="22"/>
        <end position="47"/>
    </location>
</feature>
<protein>
    <recommendedName>
        <fullName evidence="5">Secreted protein</fullName>
    </recommendedName>
</protein>
<evidence type="ECO:0000256" key="1">
    <source>
        <dbReference type="SAM" id="MobiDB-lite"/>
    </source>
</evidence>
<keyword evidence="2" id="KW-0732">Signal</keyword>
<evidence type="ECO:0000313" key="3">
    <source>
        <dbReference type="EMBL" id="KAF2720192.1"/>
    </source>
</evidence>
<sequence length="201" mass="22413">MLVVVVVVVVVTVMMLRHHAWRDPSRSGSDPQYITRTSSPSLPPTRDPLSSFCRSVTVVRLTCLGQWDDHVCVRCACREQQRPSWILHACRSHADACVGAALAVRNVCGVCGGLPSLFLPLFLQTVHKMHKRLLRLHACVRECVRPHACVRECVRVRSVPAAATAPAAVRLFLFSIALFPLADLRGRMRWRWGPIQQGGHP</sequence>
<gene>
    <name evidence="3" type="ORF">K431DRAFT_96161</name>
</gene>
<dbReference type="Proteomes" id="UP000799441">
    <property type="component" value="Unassembled WGS sequence"/>
</dbReference>
<feature type="compositionally biased region" description="Polar residues" evidence="1">
    <location>
        <begin position="26"/>
        <end position="40"/>
    </location>
</feature>
<organism evidence="3 4">
    <name type="scientific">Polychaeton citri CBS 116435</name>
    <dbReference type="NCBI Taxonomy" id="1314669"/>
    <lineage>
        <taxon>Eukaryota</taxon>
        <taxon>Fungi</taxon>
        <taxon>Dikarya</taxon>
        <taxon>Ascomycota</taxon>
        <taxon>Pezizomycotina</taxon>
        <taxon>Dothideomycetes</taxon>
        <taxon>Dothideomycetidae</taxon>
        <taxon>Capnodiales</taxon>
        <taxon>Capnodiaceae</taxon>
        <taxon>Polychaeton</taxon>
    </lineage>
</organism>
<proteinExistence type="predicted"/>
<evidence type="ECO:0008006" key="5">
    <source>
        <dbReference type="Google" id="ProtNLM"/>
    </source>
</evidence>